<dbReference type="GO" id="GO:0008270">
    <property type="term" value="F:zinc ion binding"/>
    <property type="evidence" value="ECO:0007669"/>
    <property type="project" value="TreeGrafter"/>
</dbReference>
<dbReference type="Pfam" id="PF01227">
    <property type="entry name" value="GTP_cyclohydroI"/>
    <property type="match status" value="1"/>
</dbReference>
<dbReference type="NCBIfam" id="NF006826">
    <property type="entry name" value="PRK09347.1-3"/>
    <property type="match status" value="1"/>
</dbReference>
<dbReference type="EMBL" id="MT141504">
    <property type="protein sequence ID" value="QJA63743.1"/>
    <property type="molecule type" value="Genomic_DNA"/>
</dbReference>
<gene>
    <name evidence="6" type="ORF">MM415B00582_0029</name>
</gene>
<feature type="domain" description="GTP cyclohydrolase I" evidence="5">
    <location>
        <begin position="17"/>
        <end position="194"/>
    </location>
</feature>
<keyword evidence="4 6" id="KW-0378">Hydrolase</keyword>
<dbReference type="GO" id="GO:0005525">
    <property type="term" value="F:GTP binding"/>
    <property type="evidence" value="ECO:0007669"/>
    <property type="project" value="TreeGrafter"/>
</dbReference>
<dbReference type="EC" id="3.5.4.16" evidence="3"/>
<comment type="pathway">
    <text evidence="2">Cofactor biosynthesis; 7,8-dihydroneopterin triphosphate biosynthesis; 7,8-dihydroneopterin triphosphate from GTP: step 1/1.</text>
</comment>
<dbReference type="PANTHER" id="PTHR11109:SF7">
    <property type="entry name" value="GTP CYCLOHYDROLASE 1"/>
    <property type="match status" value="1"/>
</dbReference>
<evidence type="ECO:0000256" key="1">
    <source>
        <dbReference type="ARBA" id="ARBA00001052"/>
    </source>
</evidence>
<dbReference type="GO" id="GO:0005737">
    <property type="term" value="C:cytoplasm"/>
    <property type="evidence" value="ECO:0007669"/>
    <property type="project" value="TreeGrafter"/>
</dbReference>
<dbReference type="GO" id="GO:0003934">
    <property type="term" value="F:GTP cyclohydrolase I activity"/>
    <property type="evidence" value="ECO:0007669"/>
    <property type="project" value="UniProtKB-EC"/>
</dbReference>
<evidence type="ECO:0000256" key="4">
    <source>
        <dbReference type="ARBA" id="ARBA00022801"/>
    </source>
</evidence>
<dbReference type="GO" id="GO:0046654">
    <property type="term" value="P:tetrahydrofolate biosynthetic process"/>
    <property type="evidence" value="ECO:0007669"/>
    <property type="project" value="InterPro"/>
</dbReference>
<dbReference type="AlphaFoldDB" id="A0A6M3J1L3"/>
<name>A0A6M3J1L3_9ZZZZ</name>
<dbReference type="InterPro" id="IPR001474">
    <property type="entry name" value="GTP_CycHdrlase_I"/>
</dbReference>
<dbReference type="PANTHER" id="PTHR11109">
    <property type="entry name" value="GTP CYCLOHYDROLASE I"/>
    <property type="match status" value="1"/>
</dbReference>
<accession>A0A6M3J1L3</accession>
<evidence type="ECO:0000313" key="6">
    <source>
        <dbReference type="EMBL" id="QJA63743.1"/>
    </source>
</evidence>
<reference evidence="6" key="1">
    <citation type="submission" date="2020-03" db="EMBL/GenBank/DDBJ databases">
        <title>The deep terrestrial virosphere.</title>
        <authorList>
            <person name="Holmfeldt K."/>
            <person name="Nilsson E."/>
            <person name="Simone D."/>
            <person name="Lopez-Fernandez M."/>
            <person name="Wu X."/>
            <person name="de Brujin I."/>
            <person name="Lundin D."/>
            <person name="Andersson A."/>
            <person name="Bertilsson S."/>
            <person name="Dopson M."/>
        </authorList>
    </citation>
    <scope>NUCLEOTIDE SEQUENCE</scope>
    <source>
        <strain evidence="6">MM415B00582</strain>
    </source>
</reference>
<dbReference type="InterPro" id="IPR020602">
    <property type="entry name" value="GTP_CycHdrlase_I_dom"/>
</dbReference>
<proteinExistence type="predicted"/>
<evidence type="ECO:0000256" key="3">
    <source>
        <dbReference type="ARBA" id="ARBA00012715"/>
    </source>
</evidence>
<dbReference type="GO" id="GO:0006729">
    <property type="term" value="P:tetrahydrobiopterin biosynthetic process"/>
    <property type="evidence" value="ECO:0007669"/>
    <property type="project" value="TreeGrafter"/>
</dbReference>
<sequence>MTIKRTHPVDRLEAIAAYTDFLRAIGYEPEQIEGMCSGPSGRNTAVRAVDALLEFFEKEQEFFSFTTFPAEGARGMVAVTHIRFVSMCAHHILPFVGEAHVGYIPDKLVCGLSKIVRVVDHYAHRPSIQEILTDKIATFLWEQLQPKGVGVVVEAEHMCMAIRGVERPGHLTVTSDVRGDFEEVAVRNEFLSLVHQSSLRR</sequence>
<evidence type="ECO:0000259" key="5">
    <source>
        <dbReference type="Pfam" id="PF01227"/>
    </source>
</evidence>
<evidence type="ECO:0000256" key="2">
    <source>
        <dbReference type="ARBA" id="ARBA00005080"/>
    </source>
</evidence>
<dbReference type="InterPro" id="IPR043133">
    <property type="entry name" value="GTP-CH-I_C/QueF"/>
</dbReference>
<dbReference type="Gene3D" id="3.30.1130.10">
    <property type="match status" value="1"/>
</dbReference>
<organism evidence="6">
    <name type="scientific">viral metagenome</name>
    <dbReference type="NCBI Taxonomy" id="1070528"/>
    <lineage>
        <taxon>unclassified sequences</taxon>
        <taxon>metagenomes</taxon>
        <taxon>organismal metagenomes</taxon>
    </lineage>
</organism>
<protein>
    <recommendedName>
        <fullName evidence="3">GTP cyclohydrolase I</fullName>
        <ecNumber evidence="3">3.5.4.16</ecNumber>
    </recommendedName>
</protein>
<dbReference type="FunFam" id="3.30.1130.10:FF:000001">
    <property type="entry name" value="GTP cyclohydrolase 1"/>
    <property type="match status" value="1"/>
</dbReference>
<dbReference type="SUPFAM" id="SSF55620">
    <property type="entry name" value="Tetrahydrobiopterin biosynthesis enzymes-like"/>
    <property type="match status" value="1"/>
</dbReference>
<comment type="catalytic activity">
    <reaction evidence="1">
        <text>GTP + H2O = 7,8-dihydroneopterin 3'-triphosphate + formate + H(+)</text>
        <dbReference type="Rhea" id="RHEA:17473"/>
        <dbReference type="ChEBI" id="CHEBI:15377"/>
        <dbReference type="ChEBI" id="CHEBI:15378"/>
        <dbReference type="ChEBI" id="CHEBI:15740"/>
        <dbReference type="ChEBI" id="CHEBI:37565"/>
        <dbReference type="ChEBI" id="CHEBI:58462"/>
        <dbReference type="EC" id="3.5.4.16"/>
    </reaction>
</comment>
<dbReference type="UniPathway" id="UPA00848">
    <property type="reaction ID" value="UER00151"/>
</dbReference>